<sequence>MRFKRKLHQLASSRRLWRTATVLFAIAYGLIIFIMWTSLGDNDVKISKVQHYKHGRIPIPVTKPPCSYNLEENRKPQFISLGREIWLLQAVFNRLNNETFIRILASMPTWKEMSPIYCLVKTDFGITEAFRADVKYLKSSRHKINSAYQLVCNVTGKVTDNPCSLRVSFETSINSNWTTLNVLDSVQKGKGNIGVCLSPIYFGDIPEHHLVEMLELQIMIYDHVYIYDTSHSTIINHYRSRPNVTVWDWSMPKILQNTTYRFGLPLAYAHCLRAASTSLLFFADLDEVLVPEKEPLWPTLPHSSSAYCLSTIYIEPVYGAVPLTGSSTESRKCSSRMKCFVKPSTIENIDTWGTPELYEGNIFVITMDVATVKHYAPCRNQHCLNKCNDIPIQDRIVADRYESRLKKAIQRVMHSLHYKPAE</sequence>
<organism evidence="9 10">
    <name type="scientific">Dimorphilus gyrociliatus</name>
    <dbReference type="NCBI Taxonomy" id="2664684"/>
    <lineage>
        <taxon>Eukaryota</taxon>
        <taxon>Metazoa</taxon>
        <taxon>Spiralia</taxon>
        <taxon>Lophotrochozoa</taxon>
        <taxon>Annelida</taxon>
        <taxon>Polychaeta</taxon>
        <taxon>Polychaeta incertae sedis</taxon>
        <taxon>Dinophilidae</taxon>
        <taxon>Dimorphilus</taxon>
    </lineage>
</organism>
<name>A0A7I8W6H1_9ANNE</name>
<evidence type="ECO:0000256" key="7">
    <source>
        <dbReference type="ARBA" id="ARBA00023136"/>
    </source>
</evidence>
<evidence type="ECO:0000256" key="6">
    <source>
        <dbReference type="ARBA" id="ARBA00022989"/>
    </source>
</evidence>
<comment type="similarity">
    <text evidence="2 8">Belongs to the glycosyltransferase 92 family.</text>
</comment>
<keyword evidence="6 8" id="KW-1133">Transmembrane helix</keyword>
<evidence type="ECO:0000256" key="2">
    <source>
        <dbReference type="ARBA" id="ARBA00007647"/>
    </source>
</evidence>
<dbReference type="AlphaFoldDB" id="A0A7I8W6H1"/>
<gene>
    <name evidence="9" type="ORF">DGYR_LOCUS11160</name>
</gene>
<proteinExistence type="inferred from homology"/>
<dbReference type="PANTHER" id="PTHR21461:SF69">
    <property type="entry name" value="GLYCOSYLTRANSFERASE FAMILY 92 PROTEIN"/>
    <property type="match status" value="1"/>
</dbReference>
<comment type="caution">
    <text evidence="9">The sequence shown here is derived from an EMBL/GenBank/DDBJ whole genome shotgun (WGS) entry which is preliminary data.</text>
</comment>
<evidence type="ECO:0000313" key="10">
    <source>
        <dbReference type="Proteomes" id="UP000549394"/>
    </source>
</evidence>
<keyword evidence="4 8" id="KW-0808">Transferase</keyword>
<keyword evidence="10" id="KW-1185">Reference proteome</keyword>
<dbReference type="EMBL" id="CAJFCJ010000019">
    <property type="protein sequence ID" value="CAD5123481.1"/>
    <property type="molecule type" value="Genomic_DNA"/>
</dbReference>
<dbReference type="InterPro" id="IPR008166">
    <property type="entry name" value="Glyco_transf_92"/>
</dbReference>
<evidence type="ECO:0000256" key="5">
    <source>
        <dbReference type="ARBA" id="ARBA00022692"/>
    </source>
</evidence>
<comment type="subcellular location">
    <subcellularLocation>
        <location evidence="1">Membrane</location>
        <topology evidence="1">Single-pass membrane protein</topology>
    </subcellularLocation>
</comment>
<dbReference type="Proteomes" id="UP000549394">
    <property type="component" value="Unassembled WGS sequence"/>
</dbReference>
<reference evidence="9 10" key="1">
    <citation type="submission" date="2020-08" db="EMBL/GenBank/DDBJ databases">
        <authorList>
            <person name="Hejnol A."/>
        </authorList>
    </citation>
    <scope>NUCLEOTIDE SEQUENCE [LARGE SCALE GENOMIC DNA]</scope>
</reference>
<keyword evidence="5 8" id="KW-0812">Transmembrane</keyword>
<keyword evidence="3 8" id="KW-0328">Glycosyltransferase</keyword>
<dbReference type="GO" id="GO:0016020">
    <property type="term" value="C:membrane"/>
    <property type="evidence" value="ECO:0007669"/>
    <property type="project" value="UniProtKB-SubCell"/>
</dbReference>
<evidence type="ECO:0000256" key="4">
    <source>
        <dbReference type="ARBA" id="ARBA00022679"/>
    </source>
</evidence>
<dbReference type="GO" id="GO:0005737">
    <property type="term" value="C:cytoplasm"/>
    <property type="evidence" value="ECO:0007669"/>
    <property type="project" value="TreeGrafter"/>
</dbReference>
<feature type="transmembrane region" description="Helical" evidence="8">
    <location>
        <begin position="20"/>
        <end position="39"/>
    </location>
</feature>
<keyword evidence="7 8" id="KW-0472">Membrane</keyword>
<dbReference type="GO" id="GO:0016757">
    <property type="term" value="F:glycosyltransferase activity"/>
    <property type="evidence" value="ECO:0007669"/>
    <property type="project" value="UniProtKB-UniRule"/>
</dbReference>
<evidence type="ECO:0000256" key="1">
    <source>
        <dbReference type="ARBA" id="ARBA00004167"/>
    </source>
</evidence>
<protein>
    <recommendedName>
        <fullName evidence="8">Glycosyltransferase family 92 protein</fullName>
        <ecNumber evidence="8">2.4.1.-</ecNumber>
    </recommendedName>
</protein>
<evidence type="ECO:0000256" key="8">
    <source>
        <dbReference type="RuleBase" id="RU366017"/>
    </source>
</evidence>
<evidence type="ECO:0000313" key="9">
    <source>
        <dbReference type="EMBL" id="CAD5123481.1"/>
    </source>
</evidence>
<accession>A0A7I8W6H1</accession>
<dbReference type="Pfam" id="PF01697">
    <property type="entry name" value="Glyco_transf_92"/>
    <property type="match status" value="1"/>
</dbReference>
<evidence type="ECO:0000256" key="3">
    <source>
        <dbReference type="ARBA" id="ARBA00022676"/>
    </source>
</evidence>
<dbReference type="PANTHER" id="PTHR21461">
    <property type="entry name" value="GLYCOSYLTRANSFERASE FAMILY 92 PROTEIN"/>
    <property type="match status" value="1"/>
</dbReference>
<dbReference type="EC" id="2.4.1.-" evidence="8"/>